<keyword evidence="4" id="KW-1185">Reference proteome</keyword>
<dbReference type="Gene3D" id="3.40.50.300">
    <property type="entry name" value="P-loop containing nucleotide triphosphate hydrolases"/>
    <property type="match status" value="1"/>
</dbReference>
<evidence type="ECO:0000256" key="2">
    <source>
        <dbReference type="SAM" id="MobiDB-lite"/>
    </source>
</evidence>
<feature type="region of interest" description="Disordered" evidence="2">
    <location>
        <begin position="359"/>
        <end position="439"/>
    </location>
</feature>
<feature type="coiled-coil region" evidence="1">
    <location>
        <begin position="478"/>
        <end position="505"/>
    </location>
</feature>
<feature type="compositionally biased region" description="Polar residues" evidence="2">
    <location>
        <begin position="410"/>
        <end position="432"/>
    </location>
</feature>
<dbReference type="Proteomes" id="UP000002630">
    <property type="component" value="Linkage Group LG24"/>
</dbReference>
<organism evidence="3 4">
    <name type="scientific">Ectocarpus siliculosus</name>
    <name type="common">Brown alga</name>
    <name type="synonym">Conferva siliculosa</name>
    <dbReference type="NCBI Taxonomy" id="2880"/>
    <lineage>
        <taxon>Eukaryota</taxon>
        <taxon>Sar</taxon>
        <taxon>Stramenopiles</taxon>
        <taxon>Ochrophyta</taxon>
        <taxon>PX clade</taxon>
        <taxon>Phaeophyceae</taxon>
        <taxon>Ectocarpales</taxon>
        <taxon>Ectocarpaceae</taxon>
        <taxon>Ectocarpus</taxon>
    </lineage>
</organism>
<evidence type="ECO:0000313" key="4">
    <source>
        <dbReference type="Proteomes" id="UP000002630"/>
    </source>
</evidence>
<feature type="compositionally biased region" description="Basic and acidic residues" evidence="2">
    <location>
        <begin position="250"/>
        <end position="260"/>
    </location>
</feature>
<dbReference type="EMBL" id="FN649749">
    <property type="protein sequence ID" value="CBJ25950.1"/>
    <property type="molecule type" value="Genomic_DNA"/>
</dbReference>
<proteinExistence type="predicted"/>
<dbReference type="InterPro" id="IPR027417">
    <property type="entry name" value="P-loop_NTPase"/>
</dbReference>
<dbReference type="STRING" id="2880.D7FMQ3"/>
<dbReference type="eggNOG" id="ENOG502RY2V">
    <property type="taxonomic scope" value="Eukaryota"/>
</dbReference>
<dbReference type="AlphaFoldDB" id="D7FMQ3"/>
<evidence type="ECO:0000256" key="1">
    <source>
        <dbReference type="SAM" id="Coils"/>
    </source>
</evidence>
<keyword evidence="1" id="KW-0175">Coiled coil</keyword>
<evidence type="ECO:0000313" key="3">
    <source>
        <dbReference type="EMBL" id="CBJ25950.1"/>
    </source>
</evidence>
<dbReference type="InParanoid" id="D7FMQ3"/>
<name>D7FMQ3_ECTSI</name>
<reference evidence="3 4" key="1">
    <citation type="journal article" date="2010" name="Nature">
        <title>The Ectocarpus genome and the independent evolution of multicellularity in brown algae.</title>
        <authorList>
            <person name="Cock J.M."/>
            <person name="Sterck L."/>
            <person name="Rouze P."/>
            <person name="Scornet D."/>
            <person name="Allen A.E."/>
            <person name="Amoutzias G."/>
            <person name="Anthouard V."/>
            <person name="Artiguenave F."/>
            <person name="Aury J.M."/>
            <person name="Badger J.H."/>
            <person name="Beszteri B."/>
            <person name="Billiau K."/>
            <person name="Bonnet E."/>
            <person name="Bothwell J.H."/>
            <person name="Bowler C."/>
            <person name="Boyen C."/>
            <person name="Brownlee C."/>
            <person name="Carrano C.J."/>
            <person name="Charrier B."/>
            <person name="Cho G.Y."/>
            <person name="Coelho S.M."/>
            <person name="Collen J."/>
            <person name="Corre E."/>
            <person name="Da Silva C."/>
            <person name="Delage L."/>
            <person name="Delaroque N."/>
            <person name="Dittami S.M."/>
            <person name="Doulbeau S."/>
            <person name="Elias M."/>
            <person name="Farnham G."/>
            <person name="Gachon C.M."/>
            <person name="Gschloessl B."/>
            <person name="Heesch S."/>
            <person name="Jabbari K."/>
            <person name="Jubin C."/>
            <person name="Kawai H."/>
            <person name="Kimura K."/>
            <person name="Kloareg B."/>
            <person name="Kupper F.C."/>
            <person name="Lang D."/>
            <person name="Le Bail A."/>
            <person name="Leblanc C."/>
            <person name="Lerouge P."/>
            <person name="Lohr M."/>
            <person name="Lopez P.J."/>
            <person name="Martens C."/>
            <person name="Maumus F."/>
            <person name="Michel G."/>
            <person name="Miranda-Saavedra D."/>
            <person name="Morales J."/>
            <person name="Moreau H."/>
            <person name="Motomura T."/>
            <person name="Nagasato C."/>
            <person name="Napoli C.A."/>
            <person name="Nelson D.R."/>
            <person name="Nyvall-Collen P."/>
            <person name="Peters A.F."/>
            <person name="Pommier C."/>
            <person name="Potin P."/>
            <person name="Poulain J."/>
            <person name="Quesneville H."/>
            <person name="Read B."/>
            <person name="Rensing S.A."/>
            <person name="Ritter A."/>
            <person name="Rousvoal S."/>
            <person name="Samanta M."/>
            <person name="Samson G."/>
            <person name="Schroeder D.C."/>
            <person name="Segurens B."/>
            <person name="Strittmatter M."/>
            <person name="Tonon T."/>
            <person name="Tregear J.W."/>
            <person name="Valentin K."/>
            <person name="von Dassow P."/>
            <person name="Yamagishi T."/>
            <person name="Van de Peer Y."/>
            <person name="Wincker P."/>
        </authorList>
    </citation>
    <scope>NUCLEOTIDE SEQUENCE [LARGE SCALE GENOMIC DNA]</scope>
    <source>
        <strain evidence="4">Ec32 / CCAP1310/4</strain>
    </source>
</reference>
<sequence length="514" mass="57524">MWNQFTVRKARLPKTSDIEADWAGTVGRPEELKLFLGLKNTTNRKTVGFLQRCIDEKLVMEGILLRGPAGSGKSALVKVFVSEFLERFTSTPQAFARLYRTRVLNVNRQELAGSPKKLASRLRRFFSAKKDRLSEIVPRFIVVDGMERILERENVGFELLAVKVIFRAYWPDLQQCIAAANKVFCEREFLSEENALKAIAPKTLAAREEMSHHVKASDSLEPLGVCQACTLRPPCQHISEQELASRGMRRRMELPQRRGPQESTQEGKGGKGDGEKDFVDCQDFVMRGACRSFNERGRCSNHHPLDAHVVEVPKPRCPQCTIRLPCGHCDYDQSRRSLHTFCEAAGARIQKRIGRLHRLLKTGGGGGDNKQQPGSMTKSTVKASGDAGGHEGAQGRTNRTTDNTRDSPTVAANKNPSATKSAKQQQRSTFESRASKANRRGVEAVLSKLGEIGRDLEAQRAWTTDTRTPGGGMHEFRASVFDKKLERLFRRCEEANEEADAESEAYLLLLENVR</sequence>
<accession>D7FMQ3</accession>
<feature type="region of interest" description="Disordered" evidence="2">
    <location>
        <begin position="246"/>
        <end position="275"/>
    </location>
</feature>
<gene>
    <name evidence="3" type="ORF">Esi_0017_0187</name>
</gene>
<dbReference type="OrthoDB" id="75427at2759"/>
<dbReference type="EMBL" id="FN648214">
    <property type="protein sequence ID" value="CBJ25950.1"/>
    <property type="molecule type" value="Genomic_DNA"/>
</dbReference>
<protein>
    <submittedName>
        <fullName evidence="3">Uncharacterized protein</fullName>
    </submittedName>
</protein>
<dbReference type="SUPFAM" id="SSF52540">
    <property type="entry name" value="P-loop containing nucleoside triphosphate hydrolases"/>
    <property type="match status" value="1"/>
</dbReference>
<feature type="compositionally biased region" description="Polar residues" evidence="2">
    <location>
        <begin position="369"/>
        <end position="382"/>
    </location>
</feature>